<keyword evidence="6" id="KW-1185">Reference proteome</keyword>
<evidence type="ECO:0000313" key="5">
    <source>
        <dbReference type="EMBL" id="MEF3082097.1"/>
    </source>
</evidence>
<dbReference type="InterPro" id="IPR012893">
    <property type="entry name" value="HipA-like_C"/>
</dbReference>
<gene>
    <name evidence="5" type="ORF">V3391_07700</name>
</gene>
<dbReference type="PANTHER" id="PTHR37419:SF8">
    <property type="entry name" value="TOXIN YJJJ"/>
    <property type="match status" value="1"/>
</dbReference>
<evidence type="ECO:0000313" key="6">
    <source>
        <dbReference type="Proteomes" id="UP001358324"/>
    </source>
</evidence>
<dbReference type="Pfam" id="PF07804">
    <property type="entry name" value="HipA_C"/>
    <property type="match status" value="1"/>
</dbReference>
<sequence length="432" mass="48402">MDSYIELFHEGTWHRAASLTVDDGLVQFGYEASYVFGPLQNPPCVALSLPVELTRRTWTDQAVTPLAFLWDLVPQGRGRDHIAGLLNVPSDSSRQDLYLAQHGAFAPIGRLRLDTAVDFYNQHTAGMRPEGFTTQEMHDRSETFVDQLRMYNMLAAGTPGVQGIAPKFLLTQDEEGRWFPDVGLADEHARQHWIVKLSRGTHADDQRILRHESIYLQAAAACGIRTIDAPEYRDDMLFLRRFDREVDAAGSVRRLHQETLAALIGYHGFARSASLFALTERLAQVASDPAQAVAEFLCRDVLNRALRNPDNHLRNTSVQQNLDGTVQLTPLYDFGPMYLDRALISRTCEWRLPNGGSTDNWNEILETLALDDDVKAHAAGVLRSFGEDVLPALPHELRFRDADADIVEICKTAIGYQIPKLQDIDCRAAPSP</sequence>
<keyword evidence="2" id="KW-0808">Transferase</keyword>
<evidence type="ECO:0000256" key="3">
    <source>
        <dbReference type="ARBA" id="ARBA00022777"/>
    </source>
</evidence>
<evidence type="ECO:0000256" key="2">
    <source>
        <dbReference type="ARBA" id="ARBA00022679"/>
    </source>
</evidence>
<comment type="similarity">
    <text evidence="1">Belongs to the HipA Ser/Thr kinase family.</text>
</comment>
<organism evidence="5 6">
    <name type="scientific">Luteimonas flava</name>
    <dbReference type="NCBI Taxonomy" id="3115822"/>
    <lineage>
        <taxon>Bacteria</taxon>
        <taxon>Pseudomonadati</taxon>
        <taxon>Pseudomonadota</taxon>
        <taxon>Gammaproteobacteria</taxon>
        <taxon>Lysobacterales</taxon>
        <taxon>Lysobacteraceae</taxon>
        <taxon>Luteimonas</taxon>
    </lineage>
</organism>
<dbReference type="PANTHER" id="PTHR37419">
    <property type="entry name" value="SERINE/THREONINE-PROTEIN KINASE TOXIN HIPA"/>
    <property type="match status" value="1"/>
</dbReference>
<evidence type="ECO:0000256" key="1">
    <source>
        <dbReference type="ARBA" id="ARBA00010164"/>
    </source>
</evidence>
<dbReference type="EMBL" id="JAZHBM010000002">
    <property type="protein sequence ID" value="MEF3082097.1"/>
    <property type="molecule type" value="Genomic_DNA"/>
</dbReference>
<accession>A0ABU7WDP9</accession>
<name>A0ABU7WDP9_9GAMM</name>
<evidence type="ECO:0000259" key="4">
    <source>
        <dbReference type="Pfam" id="PF07804"/>
    </source>
</evidence>
<dbReference type="Proteomes" id="UP001358324">
    <property type="component" value="Unassembled WGS sequence"/>
</dbReference>
<dbReference type="InterPro" id="IPR052028">
    <property type="entry name" value="HipA_Ser/Thr_kinase"/>
</dbReference>
<comment type="caution">
    <text evidence="5">The sequence shown here is derived from an EMBL/GenBank/DDBJ whole genome shotgun (WGS) entry which is preliminary data.</text>
</comment>
<dbReference type="RefSeq" id="WP_332077855.1">
    <property type="nucleotide sequence ID" value="NZ_JAZHBM010000002.1"/>
</dbReference>
<keyword evidence="3" id="KW-0418">Kinase</keyword>
<proteinExistence type="inferred from homology"/>
<reference evidence="5 6" key="1">
    <citation type="submission" date="2024-01" db="EMBL/GenBank/DDBJ databases">
        <title>Novel species of the genus Luteimonas isolated from rivers.</title>
        <authorList>
            <person name="Lu H."/>
        </authorList>
    </citation>
    <scope>NUCLEOTIDE SEQUENCE [LARGE SCALE GENOMIC DNA]</scope>
    <source>
        <strain evidence="5 6">SMYT11W</strain>
    </source>
</reference>
<protein>
    <submittedName>
        <fullName evidence="5">HipA domain-containing protein</fullName>
    </submittedName>
</protein>
<feature type="domain" description="HipA-like C-terminal" evidence="4">
    <location>
        <begin position="161"/>
        <end position="377"/>
    </location>
</feature>